<dbReference type="SMART" id="SM00513">
    <property type="entry name" value="SAP"/>
    <property type="match status" value="1"/>
</dbReference>
<dbReference type="GO" id="GO:0005634">
    <property type="term" value="C:nucleus"/>
    <property type="evidence" value="ECO:0007669"/>
    <property type="project" value="UniProtKB-SubCell"/>
</dbReference>
<dbReference type="OrthoDB" id="9049620at2759"/>
<evidence type="ECO:0000256" key="3">
    <source>
        <dbReference type="ARBA" id="ARBA00004906"/>
    </source>
</evidence>
<dbReference type="UniPathway" id="UPA00143"/>
<dbReference type="InterPro" id="IPR017907">
    <property type="entry name" value="Znf_RING_CS"/>
</dbReference>
<keyword evidence="7 18" id="KW-0808">Transferase</keyword>
<evidence type="ECO:0000256" key="13">
    <source>
        <dbReference type="ARBA" id="ARBA00023125"/>
    </source>
</evidence>
<dbReference type="GO" id="GO:0006281">
    <property type="term" value="P:DNA repair"/>
    <property type="evidence" value="ECO:0007669"/>
    <property type="project" value="UniProtKB-KW"/>
</dbReference>
<dbReference type="InterPro" id="IPR004580">
    <property type="entry name" value="Rad18_fungi"/>
</dbReference>
<dbReference type="EC" id="2.3.2.27" evidence="5 18"/>
<feature type="compositionally biased region" description="Acidic residues" evidence="19">
    <location>
        <begin position="472"/>
        <end position="481"/>
    </location>
</feature>
<evidence type="ECO:0000256" key="5">
    <source>
        <dbReference type="ARBA" id="ARBA00012483"/>
    </source>
</evidence>
<gene>
    <name evidence="23" type="ORF">BDY21DRAFT_378109</name>
</gene>
<evidence type="ECO:0000256" key="9">
    <source>
        <dbReference type="ARBA" id="ARBA00022763"/>
    </source>
</evidence>
<dbReference type="PROSITE" id="PS51908">
    <property type="entry name" value="ZF_UBZ4"/>
    <property type="match status" value="1"/>
</dbReference>
<name>A0A6A6P5B8_9PEZI</name>
<dbReference type="EMBL" id="MU001676">
    <property type="protein sequence ID" value="KAF2458997.1"/>
    <property type="molecule type" value="Genomic_DNA"/>
</dbReference>
<evidence type="ECO:0000313" key="24">
    <source>
        <dbReference type="Proteomes" id="UP000799766"/>
    </source>
</evidence>
<feature type="domain" description="UBZ4-type" evidence="22">
    <location>
        <begin position="200"/>
        <end position="227"/>
    </location>
</feature>
<dbReference type="GO" id="GO:0061630">
    <property type="term" value="F:ubiquitin protein ligase activity"/>
    <property type="evidence" value="ECO:0007669"/>
    <property type="project" value="UniProtKB-UniRule"/>
</dbReference>
<dbReference type="PANTHER" id="PTHR14134:SF2">
    <property type="entry name" value="E3 UBIQUITIN-PROTEIN LIGASE RAD18"/>
    <property type="match status" value="1"/>
</dbReference>
<feature type="compositionally biased region" description="Basic and acidic residues" evidence="19">
    <location>
        <begin position="453"/>
        <end position="465"/>
    </location>
</feature>
<dbReference type="InterPro" id="IPR013083">
    <property type="entry name" value="Znf_RING/FYVE/PHD"/>
</dbReference>
<comment type="catalytic activity">
    <reaction evidence="1 18">
        <text>S-ubiquitinyl-[E2 ubiquitin-conjugating enzyme]-L-cysteine + [acceptor protein]-L-lysine = [E2 ubiquitin-conjugating enzyme]-L-cysteine + N(6)-ubiquitinyl-[acceptor protein]-L-lysine.</text>
        <dbReference type="EC" id="2.3.2.27"/>
    </reaction>
</comment>
<keyword evidence="24" id="KW-1185">Reference proteome</keyword>
<evidence type="ECO:0000256" key="16">
    <source>
        <dbReference type="PROSITE-ProRule" id="PRU00175"/>
    </source>
</evidence>
<evidence type="ECO:0000256" key="12">
    <source>
        <dbReference type="ARBA" id="ARBA00022833"/>
    </source>
</evidence>
<feature type="compositionally biased region" description="Gly residues" evidence="19">
    <location>
        <begin position="1"/>
        <end position="22"/>
    </location>
</feature>
<dbReference type="InterPro" id="IPR003034">
    <property type="entry name" value="SAP_dom"/>
</dbReference>
<keyword evidence="15 18" id="KW-0539">Nucleus</keyword>
<feature type="compositionally biased region" description="Polar residues" evidence="19">
    <location>
        <begin position="483"/>
        <end position="493"/>
    </location>
</feature>
<dbReference type="PROSITE" id="PS50089">
    <property type="entry name" value="ZF_RING_2"/>
    <property type="match status" value="1"/>
</dbReference>
<feature type="region of interest" description="Disordered" evidence="19">
    <location>
        <begin position="222"/>
        <end position="275"/>
    </location>
</feature>
<evidence type="ECO:0000256" key="6">
    <source>
        <dbReference type="ARBA" id="ARBA00015551"/>
    </source>
</evidence>
<evidence type="ECO:0000256" key="8">
    <source>
        <dbReference type="ARBA" id="ARBA00022723"/>
    </source>
</evidence>
<keyword evidence="9 17" id="KW-0227">DNA damage</keyword>
<evidence type="ECO:0000313" key="23">
    <source>
        <dbReference type="EMBL" id="KAF2458997.1"/>
    </source>
</evidence>
<evidence type="ECO:0000256" key="18">
    <source>
        <dbReference type="RuleBase" id="RU368093"/>
    </source>
</evidence>
<dbReference type="Proteomes" id="UP000799766">
    <property type="component" value="Unassembled WGS sequence"/>
</dbReference>
<protein>
    <recommendedName>
        <fullName evidence="6 18">Postreplication repair E3 ubiquitin-protein ligase RAD18</fullName>
        <ecNumber evidence="5 18">2.3.2.27</ecNumber>
    </recommendedName>
    <alternativeName>
        <fullName evidence="18">RING-type E3 ubiquitin transferase RAD18</fullName>
    </alternativeName>
</protein>
<dbReference type="NCBIfam" id="TIGR00599">
    <property type="entry name" value="rad18"/>
    <property type="match status" value="1"/>
</dbReference>
<evidence type="ECO:0000256" key="2">
    <source>
        <dbReference type="ARBA" id="ARBA00004123"/>
    </source>
</evidence>
<dbReference type="Gene3D" id="3.30.40.10">
    <property type="entry name" value="Zinc/RING finger domain, C3HC4 (zinc finger)"/>
    <property type="match status" value="1"/>
</dbReference>
<dbReference type="GO" id="GO:0003697">
    <property type="term" value="F:single-stranded DNA binding"/>
    <property type="evidence" value="ECO:0007669"/>
    <property type="project" value="UniProtKB-UniRule"/>
</dbReference>
<reference evidence="23" key="1">
    <citation type="journal article" date="2020" name="Stud. Mycol.">
        <title>101 Dothideomycetes genomes: a test case for predicting lifestyles and emergence of pathogens.</title>
        <authorList>
            <person name="Haridas S."/>
            <person name="Albert R."/>
            <person name="Binder M."/>
            <person name="Bloem J."/>
            <person name="Labutti K."/>
            <person name="Salamov A."/>
            <person name="Andreopoulos B."/>
            <person name="Baker S."/>
            <person name="Barry K."/>
            <person name="Bills G."/>
            <person name="Bluhm B."/>
            <person name="Cannon C."/>
            <person name="Castanera R."/>
            <person name="Culley D."/>
            <person name="Daum C."/>
            <person name="Ezra D."/>
            <person name="Gonzalez J."/>
            <person name="Henrissat B."/>
            <person name="Kuo A."/>
            <person name="Liang C."/>
            <person name="Lipzen A."/>
            <person name="Lutzoni F."/>
            <person name="Magnuson J."/>
            <person name="Mondo S."/>
            <person name="Nolan M."/>
            <person name="Ohm R."/>
            <person name="Pangilinan J."/>
            <person name="Park H.-J."/>
            <person name="Ramirez L."/>
            <person name="Alfaro M."/>
            <person name="Sun H."/>
            <person name="Tritt A."/>
            <person name="Yoshinaga Y."/>
            <person name="Zwiers L.-H."/>
            <person name="Turgeon B."/>
            <person name="Goodwin S."/>
            <person name="Spatafora J."/>
            <person name="Crous P."/>
            <person name="Grigoriev I."/>
        </authorList>
    </citation>
    <scope>NUCLEOTIDE SEQUENCE</scope>
    <source>
        <strain evidence="23">ATCC 16933</strain>
    </source>
</reference>
<dbReference type="SUPFAM" id="SSF57850">
    <property type="entry name" value="RING/U-box"/>
    <property type="match status" value="1"/>
</dbReference>
<dbReference type="SMART" id="SM00184">
    <property type="entry name" value="RING"/>
    <property type="match status" value="1"/>
</dbReference>
<evidence type="ECO:0000256" key="15">
    <source>
        <dbReference type="ARBA" id="ARBA00023242"/>
    </source>
</evidence>
<keyword evidence="14 17" id="KW-0234">DNA repair</keyword>
<comment type="similarity">
    <text evidence="4 18">Belongs to the RAD18 family.</text>
</comment>
<feature type="region of interest" description="Disordered" evidence="19">
    <location>
        <begin position="141"/>
        <end position="177"/>
    </location>
</feature>
<dbReference type="GO" id="GO:0006513">
    <property type="term" value="P:protein monoubiquitination"/>
    <property type="evidence" value="ECO:0007669"/>
    <property type="project" value="InterPro"/>
</dbReference>
<keyword evidence="12 18" id="KW-0862">Zinc</keyword>
<comment type="subunit">
    <text evidence="18">Interacts with E2 UBC2, forming a complex with ubiquitin ligase activity.</text>
</comment>
<dbReference type="Pfam" id="PF13923">
    <property type="entry name" value="zf-C3HC4_2"/>
    <property type="match status" value="1"/>
</dbReference>
<feature type="compositionally biased region" description="Basic and acidic residues" evidence="19">
    <location>
        <begin position="426"/>
        <end position="441"/>
    </location>
</feature>
<evidence type="ECO:0000256" key="14">
    <source>
        <dbReference type="ARBA" id="ARBA00023204"/>
    </source>
</evidence>
<dbReference type="InterPro" id="IPR001841">
    <property type="entry name" value="Znf_RING"/>
</dbReference>
<dbReference type="PROSITE" id="PS00518">
    <property type="entry name" value="ZF_RING_1"/>
    <property type="match status" value="1"/>
</dbReference>
<dbReference type="FunFam" id="3.30.40.10:FF:000172">
    <property type="entry name" value="E3 ubiquitin-protein ligase RAD18"/>
    <property type="match status" value="1"/>
</dbReference>
<evidence type="ECO:0000256" key="1">
    <source>
        <dbReference type="ARBA" id="ARBA00000900"/>
    </source>
</evidence>
<keyword evidence="11 18" id="KW-0833">Ubl conjugation pathway</keyword>
<comment type="subcellular location">
    <subcellularLocation>
        <location evidence="2 18">Nucleus</location>
    </subcellularLocation>
</comment>
<keyword evidence="10 16" id="KW-0863">Zinc-finger</keyword>
<dbReference type="Pfam" id="PF02037">
    <property type="entry name" value="SAP"/>
    <property type="match status" value="1"/>
</dbReference>
<dbReference type="PANTHER" id="PTHR14134">
    <property type="entry name" value="E3 UBIQUITIN-PROTEIN LIGASE RAD18"/>
    <property type="match status" value="1"/>
</dbReference>
<evidence type="ECO:0000259" key="20">
    <source>
        <dbReference type="PROSITE" id="PS50089"/>
    </source>
</evidence>
<evidence type="ECO:0000256" key="7">
    <source>
        <dbReference type="ARBA" id="ARBA00022679"/>
    </source>
</evidence>
<keyword evidence="13 18" id="KW-0238">DNA-binding</keyword>
<feature type="domain" description="RING-type" evidence="20">
    <location>
        <begin position="52"/>
        <end position="90"/>
    </location>
</feature>
<dbReference type="InterPro" id="IPR006642">
    <property type="entry name" value="Rad18_UBZ4"/>
</dbReference>
<evidence type="ECO:0000259" key="22">
    <source>
        <dbReference type="PROSITE" id="PS51908"/>
    </source>
</evidence>
<dbReference type="PROSITE" id="PS50800">
    <property type="entry name" value="SAP"/>
    <property type="match status" value="1"/>
</dbReference>
<evidence type="ECO:0000256" key="19">
    <source>
        <dbReference type="SAM" id="MobiDB-lite"/>
    </source>
</evidence>
<accession>A0A6A6P5B8</accession>
<evidence type="ECO:0000256" key="10">
    <source>
        <dbReference type="ARBA" id="ARBA00022771"/>
    </source>
</evidence>
<sequence>MSAGMSGEGGDGGGGGGGGGGASHPQPHLSDPTDFLSTAIPGLTRLDSAVRCEVCKDFFTTPMLTSCAHAFCSLCIRRALSADGRCPKCRAPDQASKLRRCDALVAVVEGWKGCRAEVLGRAGTEEVEARRGVKRKVGDVAGEEDREGVGRRTRSQAKKTAVGTMERPGEKDPDNAVVDLVQDTEDEDDGEYRPEPDDGLVGCPVCGKRMKEELVFSHLDRCDGEPERHKSAQPTKRTAGQQFRSATTAIASKPSSHPHHLPARPSMPRAPSEDPTRISQLQYNLLSETQLRKKMRELGIPVHGTKQTLVRRHTEWVNLWNANCDADAARRRSKRELLNDLRTWEGCQDGGGGGSGGGRQNGGLVVGPISAGGGVGANAGYGSAGPQATTAAAMMASGVMKKDFDGRGWARANRDQFSDLIESARRTRDKALEKREKRTESMSDGSTPNAEGSGDHKPRPREEVGAQRNNGEEMDLDDVDQPEGQQSNQQSPSKPYAGNDHALNVIKSKVAASSEVGGASDPYVPPAGDGGEPQETVFAHIGRGDSNVPSSADDGPTLKKKPMFALPAEPFQDTDGDPAPTAVQ</sequence>
<organism evidence="23 24">
    <name type="scientific">Lineolata rhizophorae</name>
    <dbReference type="NCBI Taxonomy" id="578093"/>
    <lineage>
        <taxon>Eukaryota</taxon>
        <taxon>Fungi</taxon>
        <taxon>Dikarya</taxon>
        <taxon>Ascomycota</taxon>
        <taxon>Pezizomycotina</taxon>
        <taxon>Dothideomycetes</taxon>
        <taxon>Dothideomycetes incertae sedis</taxon>
        <taxon>Lineolatales</taxon>
        <taxon>Lineolataceae</taxon>
        <taxon>Lineolata</taxon>
    </lineage>
</organism>
<evidence type="ECO:0000256" key="11">
    <source>
        <dbReference type="ARBA" id="ARBA00022786"/>
    </source>
</evidence>
<keyword evidence="8 18" id="KW-0479">Metal-binding</keyword>
<comment type="function">
    <text evidence="18">E3 RING-finger protein, member of the UBC2/RAD6 epistasis group. Associates to the E2 ubiquitin conjugating enzyme UBC2/RAD6 to form the UBC2-RAD18 ubiquitin ligase complex involved in postreplicative repair (PRR) of damaged DNA.</text>
</comment>
<feature type="compositionally biased region" description="Polar residues" evidence="19">
    <location>
        <begin position="232"/>
        <end position="255"/>
    </location>
</feature>
<dbReference type="GO" id="GO:0006301">
    <property type="term" value="P:DNA damage tolerance"/>
    <property type="evidence" value="ECO:0007669"/>
    <property type="project" value="InterPro"/>
</dbReference>
<feature type="region of interest" description="Disordered" evidence="19">
    <location>
        <begin position="426"/>
        <end position="584"/>
    </location>
</feature>
<proteinExistence type="inferred from homology"/>
<dbReference type="SMART" id="SM00734">
    <property type="entry name" value="ZnF_Rad18"/>
    <property type="match status" value="1"/>
</dbReference>
<evidence type="ECO:0000256" key="4">
    <source>
        <dbReference type="ARBA" id="ARBA00009506"/>
    </source>
</evidence>
<evidence type="ECO:0000256" key="17">
    <source>
        <dbReference type="PROSITE-ProRule" id="PRU01256"/>
    </source>
</evidence>
<evidence type="ECO:0000259" key="21">
    <source>
        <dbReference type="PROSITE" id="PS50800"/>
    </source>
</evidence>
<dbReference type="InterPro" id="IPR039577">
    <property type="entry name" value="Rad18"/>
</dbReference>
<dbReference type="GO" id="GO:0097505">
    <property type="term" value="C:Rad6-Rad18 complex"/>
    <property type="evidence" value="ECO:0007669"/>
    <property type="project" value="TreeGrafter"/>
</dbReference>
<dbReference type="GO" id="GO:0008270">
    <property type="term" value="F:zinc ion binding"/>
    <property type="evidence" value="ECO:0007669"/>
    <property type="project" value="UniProtKB-KW"/>
</dbReference>
<feature type="domain" description="SAP" evidence="21">
    <location>
        <begin position="283"/>
        <end position="317"/>
    </location>
</feature>
<feature type="region of interest" description="Disordered" evidence="19">
    <location>
        <begin position="1"/>
        <end position="35"/>
    </location>
</feature>
<comment type="pathway">
    <text evidence="3 18">Protein modification; protein ubiquitination.</text>
</comment>
<dbReference type="AlphaFoldDB" id="A0A6A6P5B8"/>